<proteinExistence type="predicted"/>
<evidence type="ECO:0000256" key="1">
    <source>
        <dbReference type="SAM" id="Coils"/>
    </source>
</evidence>
<keyword evidence="1" id="KW-0175">Coiled coil</keyword>
<dbReference type="Proteomes" id="UP001063166">
    <property type="component" value="Unassembled WGS sequence"/>
</dbReference>
<feature type="coiled-coil region" evidence="1">
    <location>
        <begin position="226"/>
        <end position="253"/>
    </location>
</feature>
<keyword evidence="3" id="KW-0472">Membrane</keyword>
<dbReference type="EMBL" id="BRPK01000006">
    <property type="protein sequence ID" value="GLB38861.1"/>
    <property type="molecule type" value="Genomic_DNA"/>
</dbReference>
<dbReference type="OrthoDB" id="3153758at2759"/>
<evidence type="ECO:0000256" key="2">
    <source>
        <dbReference type="SAM" id="MobiDB-lite"/>
    </source>
</evidence>
<evidence type="ECO:0000256" key="3">
    <source>
        <dbReference type="SAM" id="Phobius"/>
    </source>
</evidence>
<protein>
    <submittedName>
        <fullName evidence="4">Uncharacterized protein</fullName>
    </submittedName>
</protein>
<accession>A0A9P3UQ42</accession>
<feature type="compositionally biased region" description="Polar residues" evidence="2">
    <location>
        <begin position="149"/>
        <end position="160"/>
    </location>
</feature>
<sequence>MPRIFTDPEGFSATTGRKPAVDEAGVWMSLLPLALVAEQKGNLDRKSSKRLCLACRGPSVHLACFCQYWAGVAVADILNAFLFRKLRLLHLEWRALNEFRKTRFPSAIDPHLEAEQAMTGRTASSPPPPYQATERTPLVDGRSGGGNCHVQSASPSQTSPPRAPQGSRRLEDGAKDSESSRVYRSAIIFCVIMLLVSAPLWGILGAYIDRQVAVDPKDPRVRDRIMRQWKATMENFKREEQELIKRRAQMNNDYIREEYEWRQKMARFEEELKREKWERERARLYWVDVHGDEHCTASGRKRYTARLANLPRSINGVEACKATPVTINNETYNSPLTCEDTRSSWFGTSAVYGSWVAENEAACASYWEVVNEKGCTAPGSGLRRIETKFGHVQSGEDIERLCLSTPLLVHGKWYERPVACPYVNIFAGHWGMWDIPDDSCK</sequence>
<reference evidence="4" key="1">
    <citation type="submission" date="2022-07" db="EMBL/GenBank/DDBJ databases">
        <title>The genome of Lyophyllum shimeji provides insight into the initial evolution of ectomycorrhizal fungal genome.</title>
        <authorList>
            <person name="Kobayashi Y."/>
            <person name="Shibata T."/>
            <person name="Hirakawa H."/>
            <person name="Shigenobu S."/>
            <person name="Nishiyama T."/>
            <person name="Yamada A."/>
            <person name="Hasebe M."/>
            <person name="Kawaguchi M."/>
        </authorList>
    </citation>
    <scope>NUCLEOTIDE SEQUENCE</scope>
    <source>
        <strain evidence="4">AT787</strain>
    </source>
</reference>
<organism evidence="4 5">
    <name type="scientific">Lyophyllum shimeji</name>
    <name type="common">Hon-shimeji</name>
    <name type="synonym">Tricholoma shimeji</name>
    <dbReference type="NCBI Taxonomy" id="47721"/>
    <lineage>
        <taxon>Eukaryota</taxon>
        <taxon>Fungi</taxon>
        <taxon>Dikarya</taxon>
        <taxon>Basidiomycota</taxon>
        <taxon>Agaricomycotina</taxon>
        <taxon>Agaricomycetes</taxon>
        <taxon>Agaricomycetidae</taxon>
        <taxon>Agaricales</taxon>
        <taxon>Tricholomatineae</taxon>
        <taxon>Lyophyllaceae</taxon>
        <taxon>Lyophyllum</taxon>
    </lineage>
</organism>
<evidence type="ECO:0000313" key="4">
    <source>
        <dbReference type="EMBL" id="GLB38861.1"/>
    </source>
</evidence>
<keyword evidence="5" id="KW-1185">Reference proteome</keyword>
<feature type="region of interest" description="Disordered" evidence="2">
    <location>
        <begin position="116"/>
        <end position="176"/>
    </location>
</feature>
<evidence type="ECO:0000313" key="5">
    <source>
        <dbReference type="Proteomes" id="UP001063166"/>
    </source>
</evidence>
<gene>
    <name evidence="4" type="ORF">LshimejAT787_0600230</name>
</gene>
<feature type="transmembrane region" description="Helical" evidence="3">
    <location>
        <begin position="186"/>
        <end position="208"/>
    </location>
</feature>
<dbReference type="AlphaFoldDB" id="A0A9P3UQ42"/>
<name>A0A9P3UQ42_LYOSH</name>
<keyword evidence="3" id="KW-1133">Transmembrane helix</keyword>
<comment type="caution">
    <text evidence="4">The sequence shown here is derived from an EMBL/GenBank/DDBJ whole genome shotgun (WGS) entry which is preliminary data.</text>
</comment>
<keyword evidence="3" id="KW-0812">Transmembrane</keyword>